<sequence length="162" mass="17054">MGTPEELPSDPAAADAWVNEIIAREQVSRERQLAADVPKQRRSLLPILIPVAVVAAVLAVWNPGATPVVSPKAPKIERVAASALSVQVAIRAVEAYTDSTGRLPASLAQVLPATIDVKYQSFGDGSYRLQAGSPGNEVEYVSSGPAFELDAMVVPALQEAVK</sequence>
<proteinExistence type="predicted"/>
<dbReference type="Proteomes" id="UP000739538">
    <property type="component" value="Unassembled WGS sequence"/>
</dbReference>
<gene>
    <name evidence="1" type="ORF">KDA27_08480</name>
</gene>
<organism evidence="1 2">
    <name type="scientific">Eiseniibacteriota bacterium</name>
    <dbReference type="NCBI Taxonomy" id="2212470"/>
    <lineage>
        <taxon>Bacteria</taxon>
        <taxon>Candidatus Eiseniibacteriota</taxon>
    </lineage>
</organism>
<accession>A0A956NCK0</accession>
<dbReference type="AlphaFoldDB" id="A0A956NCK0"/>
<name>A0A956NCK0_UNCEI</name>
<reference evidence="1" key="2">
    <citation type="journal article" date="2021" name="Microbiome">
        <title>Successional dynamics and alternative stable states in a saline activated sludge microbial community over 9 years.</title>
        <authorList>
            <person name="Wang Y."/>
            <person name="Ye J."/>
            <person name="Ju F."/>
            <person name="Liu L."/>
            <person name="Boyd J.A."/>
            <person name="Deng Y."/>
            <person name="Parks D.H."/>
            <person name="Jiang X."/>
            <person name="Yin X."/>
            <person name="Woodcroft B.J."/>
            <person name="Tyson G.W."/>
            <person name="Hugenholtz P."/>
            <person name="Polz M.F."/>
            <person name="Zhang T."/>
        </authorList>
    </citation>
    <scope>NUCLEOTIDE SEQUENCE</scope>
    <source>
        <strain evidence="1">HKST-UBA02</strain>
    </source>
</reference>
<reference evidence="1" key="1">
    <citation type="submission" date="2020-04" db="EMBL/GenBank/DDBJ databases">
        <authorList>
            <person name="Zhang T."/>
        </authorList>
    </citation>
    <scope>NUCLEOTIDE SEQUENCE</scope>
    <source>
        <strain evidence="1">HKST-UBA02</strain>
    </source>
</reference>
<evidence type="ECO:0000313" key="2">
    <source>
        <dbReference type="Proteomes" id="UP000739538"/>
    </source>
</evidence>
<evidence type="ECO:0000313" key="1">
    <source>
        <dbReference type="EMBL" id="MCA9755821.1"/>
    </source>
</evidence>
<protein>
    <submittedName>
        <fullName evidence="1">Uncharacterized protein</fullName>
    </submittedName>
</protein>
<comment type="caution">
    <text evidence="1">The sequence shown here is derived from an EMBL/GenBank/DDBJ whole genome shotgun (WGS) entry which is preliminary data.</text>
</comment>
<dbReference type="EMBL" id="JAGQHS010000033">
    <property type="protein sequence ID" value="MCA9755821.1"/>
    <property type="molecule type" value="Genomic_DNA"/>
</dbReference>